<gene>
    <name evidence="2" type="ORF">ACFPN9_30255</name>
</gene>
<evidence type="ECO:0000256" key="1">
    <source>
        <dbReference type="SAM" id="MobiDB-lite"/>
    </source>
</evidence>
<evidence type="ECO:0000313" key="2">
    <source>
        <dbReference type="EMBL" id="MFC5509495.1"/>
    </source>
</evidence>
<dbReference type="EMBL" id="JBHSLU010000167">
    <property type="protein sequence ID" value="MFC5509495.1"/>
    <property type="molecule type" value="Genomic_DNA"/>
</dbReference>
<dbReference type="RefSeq" id="WP_067987527.1">
    <property type="nucleotide sequence ID" value="NZ_JBHSLU010000167.1"/>
</dbReference>
<protein>
    <submittedName>
        <fullName evidence="2">Uncharacterized protein</fullName>
    </submittedName>
</protein>
<keyword evidence="3" id="KW-1185">Reference proteome</keyword>
<dbReference type="Proteomes" id="UP001596060">
    <property type="component" value="Unassembled WGS sequence"/>
</dbReference>
<organism evidence="2 3">
    <name type="scientific">Bosea massiliensis</name>
    <dbReference type="NCBI Taxonomy" id="151419"/>
    <lineage>
        <taxon>Bacteria</taxon>
        <taxon>Pseudomonadati</taxon>
        <taxon>Pseudomonadota</taxon>
        <taxon>Alphaproteobacteria</taxon>
        <taxon>Hyphomicrobiales</taxon>
        <taxon>Boseaceae</taxon>
        <taxon>Bosea</taxon>
    </lineage>
</organism>
<comment type="caution">
    <text evidence="2">The sequence shown here is derived from an EMBL/GenBank/DDBJ whole genome shotgun (WGS) entry which is preliminary data.</text>
</comment>
<evidence type="ECO:0000313" key="3">
    <source>
        <dbReference type="Proteomes" id="UP001596060"/>
    </source>
</evidence>
<proteinExistence type="predicted"/>
<name>A0ABW0PA24_9HYPH</name>
<reference evidence="3" key="1">
    <citation type="journal article" date="2019" name="Int. J. Syst. Evol. Microbiol.">
        <title>The Global Catalogue of Microorganisms (GCM) 10K type strain sequencing project: providing services to taxonomists for standard genome sequencing and annotation.</title>
        <authorList>
            <consortium name="The Broad Institute Genomics Platform"/>
            <consortium name="The Broad Institute Genome Sequencing Center for Infectious Disease"/>
            <person name="Wu L."/>
            <person name="Ma J."/>
        </authorList>
    </citation>
    <scope>NUCLEOTIDE SEQUENCE [LARGE SCALE GENOMIC DNA]</scope>
    <source>
        <strain evidence="3">CCUG 43117</strain>
    </source>
</reference>
<feature type="region of interest" description="Disordered" evidence="1">
    <location>
        <begin position="31"/>
        <end position="54"/>
    </location>
</feature>
<accession>A0ABW0PA24</accession>
<sequence length="340" mass="37901">MDVPEFWRSIPRLVPDFLRRTGQVEHFVPVHFRPSDRAGPDPYAGGGSGKRPRTKLENELDDVQACLIADLECVVKALEAVEARQQAGKNRKAAPRTLGDVLNSAAPGPSSIGTLLTKGRRSVRQRHAGCHPAYRGYLVPMKAARLAAVNDADGLRALVSSHVTSIDLVGRARNAAQATAEGMRTTFVEVNKNKRRTDETISRDVLDRLPRLSITEMTQFSFASGINASRIWQCYHGAPATIDYHRVFDLAVFAGRLSRGGPVLITWDLVRYFLAHRTDPNIRWWWRVLFFPNTVLIHDAIEWICAQIDQAYGLAAFTGSLILCDRPGESRTFRLPPLKP</sequence>